<dbReference type="InterPro" id="IPR002645">
    <property type="entry name" value="STAS_dom"/>
</dbReference>
<feature type="transmembrane region" description="Helical" evidence="6">
    <location>
        <begin position="414"/>
        <end position="431"/>
    </location>
</feature>
<dbReference type="Pfam" id="PF00916">
    <property type="entry name" value="Sulfate_transp"/>
    <property type="match status" value="1"/>
</dbReference>
<dbReference type="EMBL" id="BLKM01000621">
    <property type="protein sequence ID" value="GFG36223.1"/>
    <property type="molecule type" value="Genomic_DNA"/>
</dbReference>
<evidence type="ECO:0000256" key="4">
    <source>
        <dbReference type="ARBA" id="ARBA00023136"/>
    </source>
</evidence>
<dbReference type="InterPro" id="IPR036513">
    <property type="entry name" value="STAS_dom_sf"/>
</dbReference>
<dbReference type="Pfam" id="PF01740">
    <property type="entry name" value="STAS"/>
    <property type="match status" value="1"/>
</dbReference>
<feature type="transmembrane region" description="Helical" evidence="6">
    <location>
        <begin position="443"/>
        <end position="474"/>
    </location>
</feature>
<proteinExistence type="predicted"/>
<keyword evidence="2 6" id="KW-0812">Transmembrane</keyword>
<evidence type="ECO:0000256" key="3">
    <source>
        <dbReference type="ARBA" id="ARBA00022989"/>
    </source>
</evidence>
<evidence type="ECO:0000313" key="10">
    <source>
        <dbReference type="Proteomes" id="UP000502823"/>
    </source>
</evidence>
<comment type="caution">
    <text evidence="9">The sequence shown here is derived from an EMBL/GenBank/DDBJ whole genome shotgun (WGS) entry which is preliminary data.</text>
</comment>
<evidence type="ECO:0008006" key="11">
    <source>
        <dbReference type="Google" id="ProtNLM"/>
    </source>
</evidence>
<dbReference type="GO" id="GO:0055085">
    <property type="term" value="P:transmembrane transport"/>
    <property type="evidence" value="ECO:0007669"/>
    <property type="project" value="InterPro"/>
</dbReference>
<dbReference type="InterPro" id="IPR011547">
    <property type="entry name" value="SLC26A/SulP_dom"/>
</dbReference>
<evidence type="ECO:0000256" key="1">
    <source>
        <dbReference type="ARBA" id="ARBA00004141"/>
    </source>
</evidence>
<name>A0A6L2PUC7_COPFO</name>
<feature type="transmembrane region" description="Helical" evidence="6">
    <location>
        <begin position="315"/>
        <end position="337"/>
    </location>
</feature>
<dbReference type="Gene3D" id="3.30.750.24">
    <property type="entry name" value="STAS domain"/>
    <property type="match status" value="1"/>
</dbReference>
<feature type="transmembrane region" description="Helical" evidence="6">
    <location>
        <begin position="84"/>
        <end position="107"/>
    </location>
</feature>
<feature type="transmembrane region" description="Helical" evidence="6">
    <location>
        <begin position="53"/>
        <end position="72"/>
    </location>
</feature>
<dbReference type="AlphaFoldDB" id="A0A6L2PUC7"/>
<feature type="domain" description="SLC26A/SulP transporter" evidence="7">
    <location>
        <begin position="53"/>
        <end position="446"/>
    </location>
</feature>
<feature type="transmembrane region" description="Helical" evidence="6">
    <location>
        <begin position="128"/>
        <end position="148"/>
    </location>
</feature>
<feature type="transmembrane region" description="Helical" evidence="6">
    <location>
        <begin position="387"/>
        <end position="407"/>
    </location>
</feature>
<dbReference type="GO" id="GO:0016020">
    <property type="term" value="C:membrane"/>
    <property type="evidence" value="ECO:0007669"/>
    <property type="project" value="UniProtKB-SubCell"/>
</dbReference>
<protein>
    <recommendedName>
        <fullName evidence="11">STAS domain-containing protein</fullName>
    </recommendedName>
</protein>
<sequence length="665" mass="72955">NFFHQLNVFRMSLPTSISNTKNNHTLWMRRLQTSLYHCIPILSWMPRYNWDKFICDLIAGVTVGLTVIPQGLAYATLAGLEPQYGLYSAFVGCFVYVVFGSCKDITIGPTALMALMTYQQIIGRNVDFAILLCFLTGCAQLLMAVLHLGVLVDFISIPVTVGFTSATSVIIACSQLKGLLGLKFQANGFLDTVNKVWNHIPETRPWDATLGFTCIVVLLLLRKIKDIKLGPKAGKPNQRQRTIMKTLWLISTARNVLVVVVCSFIAYYLHPENEDPPFFILTGTVRSGLPPFGLPPFSTILGNQTYSFADMCSELGSSIILVPIIGVLGNVAIAKAFSTGDSIDATQELLTLGICNLLGSFASSFPVTGSFSRSAVNHASGVMTPFGGFYTGVVILLALGLLTPYFYFIPKASLAAVIICAVIFMIEYEVVKPMWRSSRKDLIPTFVTFLTCLVIAVEYGILIGVGINLLFLLYPSARPTVHVEKSTTHSGVEYLQVTPSNSLYFPAVDFIRTSVGKAAVKQGSSQLPVIVDCRFILGADFTAAKGIAALIEDFNKRKQPIYFYNPHPSVVSVFKGASLEEFVHFRTQDELEFILQSFSNNRQPAKGTDPEERSLLVEMKEFSPIESPFTGAADDLNRCKPRSTLKDGSAPLLEKSGPSPDIMKV</sequence>
<evidence type="ECO:0000256" key="6">
    <source>
        <dbReference type="SAM" id="Phobius"/>
    </source>
</evidence>
<evidence type="ECO:0000259" key="7">
    <source>
        <dbReference type="Pfam" id="PF00916"/>
    </source>
</evidence>
<dbReference type="InterPro" id="IPR001902">
    <property type="entry name" value="SLC26A/SulP_fam"/>
</dbReference>
<feature type="region of interest" description="Disordered" evidence="5">
    <location>
        <begin position="627"/>
        <end position="665"/>
    </location>
</feature>
<keyword evidence="4 6" id="KW-0472">Membrane</keyword>
<dbReference type="OrthoDB" id="288203at2759"/>
<dbReference type="InParanoid" id="A0A6L2PUC7"/>
<feature type="transmembrane region" description="Helical" evidence="6">
    <location>
        <begin position="154"/>
        <end position="173"/>
    </location>
</feature>
<evidence type="ECO:0000256" key="5">
    <source>
        <dbReference type="SAM" id="MobiDB-lite"/>
    </source>
</evidence>
<feature type="domain" description="STAS" evidence="8">
    <location>
        <begin position="489"/>
        <end position="586"/>
    </location>
</feature>
<gene>
    <name evidence="9" type="ORF">Cfor_11304</name>
</gene>
<feature type="non-terminal residue" evidence="9">
    <location>
        <position position="1"/>
    </location>
</feature>
<comment type="subcellular location">
    <subcellularLocation>
        <location evidence="1">Membrane</location>
        <topology evidence="1">Multi-pass membrane protein</topology>
    </subcellularLocation>
</comment>
<keyword evidence="10" id="KW-1185">Reference proteome</keyword>
<dbReference type="PANTHER" id="PTHR11814">
    <property type="entry name" value="SULFATE TRANSPORTER"/>
    <property type="match status" value="1"/>
</dbReference>
<feature type="transmembrane region" description="Helical" evidence="6">
    <location>
        <begin position="247"/>
        <end position="269"/>
    </location>
</feature>
<dbReference type="CDD" id="cd07042">
    <property type="entry name" value="STAS_SulP_like_sulfate_transporter"/>
    <property type="match status" value="1"/>
</dbReference>
<evidence type="ECO:0000256" key="2">
    <source>
        <dbReference type="ARBA" id="ARBA00022692"/>
    </source>
</evidence>
<organism evidence="9 10">
    <name type="scientific">Coptotermes formosanus</name>
    <name type="common">Formosan subterranean termite</name>
    <dbReference type="NCBI Taxonomy" id="36987"/>
    <lineage>
        <taxon>Eukaryota</taxon>
        <taxon>Metazoa</taxon>
        <taxon>Ecdysozoa</taxon>
        <taxon>Arthropoda</taxon>
        <taxon>Hexapoda</taxon>
        <taxon>Insecta</taxon>
        <taxon>Pterygota</taxon>
        <taxon>Neoptera</taxon>
        <taxon>Polyneoptera</taxon>
        <taxon>Dictyoptera</taxon>
        <taxon>Blattodea</taxon>
        <taxon>Blattoidea</taxon>
        <taxon>Termitoidae</taxon>
        <taxon>Rhinotermitidae</taxon>
        <taxon>Coptotermes</taxon>
    </lineage>
</organism>
<accession>A0A6L2PUC7</accession>
<evidence type="ECO:0000313" key="9">
    <source>
        <dbReference type="EMBL" id="GFG36223.1"/>
    </source>
</evidence>
<dbReference type="Proteomes" id="UP000502823">
    <property type="component" value="Unassembled WGS sequence"/>
</dbReference>
<keyword evidence="3 6" id="KW-1133">Transmembrane helix</keyword>
<feature type="transmembrane region" description="Helical" evidence="6">
    <location>
        <begin position="349"/>
        <end position="367"/>
    </location>
</feature>
<evidence type="ECO:0000259" key="8">
    <source>
        <dbReference type="Pfam" id="PF01740"/>
    </source>
</evidence>
<reference evidence="10" key="1">
    <citation type="submission" date="2020-01" db="EMBL/GenBank/DDBJ databases">
        <title>Draft genome sequence of the Termite Coptotermes fromosanus.</title>
        <authorList>
            <person name="Itakura S."/>
            <person name="Yosikawa Y."/>
            <person name="Umezawa K."/>
        </authorList>
    </citation>
    <scope>NUCLEOTIDE SEQUENCE [LARGE SCALE GENOMIC DNA]</scope>
</reference>